<dbReference type="GO" id="GO:0043812">
    <property type="term" value="F:phosphatidylinositol-4-phosphate phosphatase activity"/>
    <property type="evidence" value="ECO:0007669"/>
    <property type="project" value="TreeGrafter"/>
</dbReference>
<dbReference type="GO" id="GO:0046856">
    <property type="term" value="P:phosphatidylinositol dephosphorylation"/>
    <property type="evidence" value="ECO:0007669"/>
    <property type="project" value="TreeGrafter"/>
</dbReference>
<evidence type="ECO:0000256" key="1">
    <source>
        <dbReference type="ARBA" id="ARBA00013038"/>
    </source>
</evidence>
<dbReference type="PROSITE" id="PS50275">
    <property type="entry name" value="SAC"/>
    <property type="match status" value="2"/>
</dbReference>
<organism evidence="8 9">
    <name type="scientific">Plutella xylostella</name>
    <name type="common">Diamondback moth</name>
    <name type="synonym">Plutella maculipennis</name>
    <dbReference type="NCBI Taxonomy" id="51655"/>
    <lineage>
        <taxon>Eukaryota</taxon>
        <taxon>Metazoa</taxon>
        <taxon>Ecdysozoa</taxon>
        <taxon>Arthropoda</taxon>
        <taxon>Hexapoda</taxon>
        <taxon>Insecta</taxon>
        <taxon>Pterygota</taxon>
        <taxon>Neoptera</taxon>
        <taxon>Endopterygota</taxon>
        <taxon>Lepidoptera</taxon>
        <taxon>Glossata</taxon>
        <taxon>Ditrysia</taxon>
        <taxon>Yponomeutoidea</taxon>
        <taxon>Plutellidae</taxon>
        <taxon>Plutella</taxon>
    </lineage>
</organism>
<sequence>MGHVVNFVETEQIVERGGERCSFVQTRGSIPLFWTQYPNLKVRYSLMGHVANFVETEQIVERGGERCSFVQTRGSIPLFWTQYPNLKVCAVNCRRVSS</sequence>
<dbReference type="PANTHER" id="PTHR45662">
    <property type="entry name" value="PHOSPHATIDYLINOSITIDE PHOSPHATASE SAC1"/>
    <property type="match status" value="1"/>
</dbReference>
<dbReference type="EC" id="3.1.3.64" evidence="1"/>
<gene>
    <name evidence="8" type="ORF">PLXY2_LOCUS15407</name>
</gene>
<reference evidence="8" key="1">
    <citation type="submission" date="2020-11" db="EMBL/GenBank/DDBJ databases">
        <authorList>
            <person name="Whiteford S."/>
        </authorList>
    </citation>
    <scope>NUCLEOTIDE SEQUENCE</scope>
</reference>
<dbReference type="GO" id="GO:0004438">
    <property type="term" value="F:phosphatidylinositol-3-phosphate phosphatase activity"/>
    <property type="evidence" value="ECO:0007669"/>
    <property type="project" value="UniProtKB-EC"/>
</dbReference>
<dbReference type="Proteomes" id="UP000653454">
    <property type="component" value="Unassembled WGS sequence"/>
</dbReference>
<protein>
    <recommendedName>
        <fullName evidence="4">Phosphatidylinositol-3-phosphatase SAC1</fullName>
        <ecNumber evidence="1">3.1.3.64</ecNumber>
    </recommendedName>
    <alternativeName>
        <fullName evidence="6">Phosphatidylinositol-4-phosphate phosphatase</fullName>
    </alternativeName>
    <alternativeName>
        <fullName evidence="5">Suppressor of actin mutations 1-like protein</fullName>
    </alternativeName>
</protein>
<evidence type="ECO:0000256" key="2">
    <source>
        <dbReference type="ARBA" id="ARBA00036631"/>
    </source>
</evidence>
<evidence type="ECO:0000256" key="6">
    <source>
        <dbReference type="ARBA" id="ARBA00041911"/>
    </source>
</evidence>
<evidence type="ECO:0000256" key="3">
    <source>
        <dbReference type="ARBA" id="ARBA00036807"/>
    </source>
</evidence>
<dbReference type="InterPro" id="IPR002013">
    <property type="entry name" value="SAC_dom"/>
</dbReference>
<evidence type="ECO:0000313" key="9">
    <source>
        <dbReference type="Proteomes" id="UP000653454"/>
    </source>
</evidence>
<accession>A0A8S4GBC6</accession>
<comment type="catalytic activity">
    <reaction evidence="2">
        <text>a 1,2-diacyl-sn-glycero-3-phospho-(1D-myo-inositol-3-phosphate) + H2O = a 1,2-diacyl-sn-glycero-3-phospho-(1D-myo-inositol) + phosphate</text>
        <dbReference type="Rhea" id="RHEA:12316"/>
        <dbReference type="ChEBI" id="CHEBI:15377"/>
        <dbReference type="ChEBI" id="CHEBI:43474"/>
        <dbReference type="ChEBI" id="CHEBI:57880"/>
        <dbReference type="ChEBI" id="CHEBI:58088"/>
        <dbReference type="EC" id="3.1.3.64"/>
    </reaction>
    <physiologicalReaction direction="left-to-right" evidence="2">
        <dbReference type="Rhea" id="RHEA:12317"/>
    </physiologicalReaction>
</comment>
<dbReference type="AlphaFoldDB" id="A0A8S4GBC6"/>
<evidence type="ECO:0000256" key="5">
    <source>
        <dbReference type="ARBA" id="ARBA00041396"/>
    </source>
</evidence>
<dbReference type="PANTHER" id="PTHR45662:SF2">
    <property type="entry name" value="PHOSPHATIDYLINOSITOL-3-PHOSPHATASE SAC1"/>
    <property type="match status" value="1"/>
</dbReference>
<name>A0A8S4GBC6_PLUXY</name>
<evidence type="ECO:0000256" key="4">
    <source>
        <dbReference type="ARBA" id="ARBA00040795"/>
    </source>
</evidence>
<evidence type="ECO:0000259" key="7">
    <source>
        <dbReference type="PROSITE" id="PS50275"/>
    </source>
</evidence>
<feature type="domain" description="SAC" evidence="7">
    <location>
        <begin position="1"/>
        <end position="36"/>
    </location>
</feature>
<evidence type="ECO:0000313" key="8">
    <source>
        <dbReference type="EMBL" id="CAG9137151.1"/>
    </source>
</evidence>
<comment type="caution">
    <text evidence="8">The sequence shown here is derived from an EMBL/GenBank/DDBJ whole genome shotgun (WGS) entry which is preliminary data.</text>
</comment>
<dbReference type="GO" id="GO:0005783">
    <property type="term" value="C:endoplasmic reticulum"/>
    <property type="evidence" value="ECO:0007669"/>
    <property type="project" value="TreeGrafter"/>
</dbReference>
<dbReference type="EMBL" id="CAJHNJ030000190">
    <property type="protein sequence ID" value="CAG9137151.1"/>
    <property type="molecule type" value="Genomic_DNA"/>
</dbReference>
<comment type="catalytic activity">
    <reaction evidence="3">
        <text>a 1,2-diacyl-sn-glycero-3-phospho-(1D-myo-inositol 4-phosphate) + H2O = a 1,2-diacyl-sn-glycero-3-phospho-(1D-myo-inositol) + phosphate</text>
        <dbReference type="Rhea" id="RHEA:55652"/>
        <dbReference type="ChEBI" id="CHEBI:15377"/>
        <dbReference type="ChEBI" id="CHEBI:43474"/>
        <dbReference type="ChEBI" id="CHEBI:57880"/>
        <dbReference type="ChEBI" id="CHEBI:58178"/>
    </reaction>
    <physiologicalReaction direction="left-to-right" evidence="3">
        <dbReference type="Rhea" id="RHEA:55653"/>
    </physiologicalReaction>
</comment>
<dbReference type="Pfam" id="PF02383">
    <property type="entry name" value="Syja_N"/>
    <property type="match status" value="2"/>
</dbReference>
<proteinExistence type="predicted"/>
<feature type="domain" description="SAC" evidence="7">
    <location>
        <begin position="48"/>
        <end position="82"/>
    </location>
</feature>
<keyword evidence="9" id="KW-1185">Reference proteome</keyword>